<organism evidence="5 6">
    <name type="scientific">Wenjunlia tyrosinilytica</name>
    <dbReference type="NCBI Taxonomy" id="1544741"/>
    <lineage>
        <taxon>Bacteria</taxon>
        <taxon>Bacillati</taxon>
        <taxon>Actinomycetota</taxon>
        <taxon>Actinomycetes</taxon>
        <taxon>Kitasatosporales</taxon>
        <taxon>Streptomycetaceae</taxon>
        <taxon>Wenjunlia</taxon>
    </lineage>
</organism>
<keyword evidence="2 5" id="KW-0808">Transferase</keyword>
<dbReference type="GO" id="GO:0016757">
    <property type="term" value="F:glycosyltransferase activity"/>
    <property type="evidence" value="ECO:0007669"/>
    <property type="project" value="UniProtKB-KW"/>
</dbReference>
<gene>
    <name evidence="5" type="ORF">GCM10012280_55150</name>
</gene>
<keyword evidence="1" id="KW-0328">Glycosyltransferase</keyword>
<comment type="caution">
    <text evidence="5">The sequence shown here is derived from an EMBL/GenBank/DDBJ whole genome shotgun (WGS) entry which is preliminary data.</text>
</comment>
<evidence type="ECO:0000256" key="1">
    <source>
        <dbReference type="ARBA" id="ARBA00022676"/>
    </source>
</evidence>
<dbReference type="Gene3D" id="3.40.50.2000">
    <property type="entry name" value="Glycogen Phosphorylase B"/>
    <property type="match status" value="2"/>
</dbReference>
<dbReference type="GO" id="GO:1901137">
    <property type="term" value="P:carbohydrate derivative biosynthetic process"/>
    <property type="evidence" value="ECO:0007669"/>
    <property type="project" value="UniProtKB-ARBA"/>
</dbReference>
<dbReference type="AlphaFoldDB" id="A0A917ZW49"/>
<accession>A0A917ZW49</accession>
<name>A0A917ZW49_9ACTN</name>
<keyword evidence="6" id="KW-1185">Reference proteome</keyword>
<reference evidence="5" key="2">
    <citation type="submission" date="2020-09" db="EMBL/GenBank/DDBJ databases">
        <authorList>
            <person name="Sun Q."/>
            <person name="Zhou Y."/>
        </authorList>
    </citation>
    <scope>NUCLEOTIDE SEQUENCE</scope>
    <source>
        <strain evidence="5">CGMCC 4.7201</strain>
    </source>
</reference>
<dbReference type="PANTHER" id="PTHR45947">
    <property type="entry name" value="SULFOQUINOVOSYL TRANSFERASE SQD2"/>
    <property type="match status" value="1"/>
</dbReference>
<evidence type="ECO:0000259" key="4">
    <source>
        <dbReference type="Pfam" id="PF13439"/>
    </source>
</evidence>
<evidence type="ECO:0000259" key="3">
    <source>
        <dbReference type="Pfam" id="PF00534"/>
    </source>
</evidence>
<dbReference type="InterPro" id="IPR028098">
    <property type="entry name" value="Glyco_trans_4-like_N"/>
</dbReference>
<dbReference type="PANTHER" id="PTHR45947:SF3">
    <property type="entry name" value="SULFOQUINOVOSYL TRANSFERASE SQD2"/>
    <property type="match status" value="1"/>
</dbReference>
<dbReference type="Proteomes" id="UP000641932">
    <property type="component" value="Unassembled WGS sequence"/>
</dbReference>
<sequence length="412" mass="44063">MTDRPVTDGPVTDAAGIEAAVTDRPLTDGGRPVRVLWLAKGLGLGGAERLLLNCARHVDRERFEVEVAYVLPWKDALAPDLEKAGIPVHLLTGAPGRRGRDPLWPLRLRSLMAQRRYGLVHTHMPVPAVAARMLLRGPLSVPLVHTEHNMWQRYRLPTRIANSWTYGRNAAVVAVSRAVAASVRPPRRVDPGQWLNVVHHGPDLGGAAGGAQARAEAREALGLPREGVVVGTVGNLTAKKDQRTLLDAFALMRRNHPEAALVLIGSGPLEERLRRHASSLGLDGTAVFAGSRPDVPALLPALDVFTLSSRQEGLPVALMEAMASGLPSVVTRVGGMPEIVDQGVEGLLVQPGDAEALSVALGRLVGGPALRARMSAAARERARRFDAEGAQRRIEAVYEQVLAGRRSTGVTA</sequence>
<proteinExistence type="predicted"/>
<dbReference type="InterPro" id="IPR001296">
    <property type="entry name" value="Glyco_trans_1"/>
</dbReference>
<dbReference type="SUPFAM" id="SSF53756">
    <property type="entry name" value="UDP-Glycosyltransferase/glycogen phosphorylase"/>
    <property type="match status" value="1"/>
</dbReference>
<evidence type="ECO:0000313" key="5">
    <source>
        <dbReference type="EMBL" id="GGO96198.1"/>
    </source>
</evidence>
<feature type="domain" description="Glycosyltransferase subfamily 4-like N-terminal" evidence="4">
    <location>
        <begin position="45"/>
        <end position="203"/>
    </location>
</feature>
<evidence type="ECO:0000313" key="6">
    <source>
        <dbReference type="Proteomes" id="UP000641932"/>
    </source>
</evidence>
<dbReference type="Pfam" id="PF13439">
    <property type="entry name" value="Glyco_transf_4"/>
    <property type="match status" value="1"/>
</dbReference>
<dbReference type="InterPro" id="IPR050194">
    <property type="entry name" value="Glycosyltransferase_grp1"/>
</dbReference>
<evidence type="ECO:0000256" key="2">
    <source>
        <dbReference type="ARBA" id="ARBA00022679"/>
    </source>
</evidence>
<protein>
    <submittedName>
        <fullName evidence="5">Glycosyl transferase</fullName>
    </submittedName>
</protein>
<dbReference type="EMBL" id="BMMS01000028">
    <property type="protein sequence ID" value="GGO96198.1"/>
    <property type="molecule type" value="Genomic_DNA"/>
</dbReference>
<reference evidence="5" key="1">
    <citation type="journal article" date="2014" name="Int. J. Syst. Evol. Microbiol.">
        <title>Complete genome sequence of Corynebacterium casei LMG S-19264T (=DSM 44701T), isolated from a smear-ripened cheese.</title>
        <authorList>
            <consortium name="US DOE Joint Genome Institute (JGI-PGF)"/>
            <person name="Walter F."/>
            <person name="Albersmeier A."/>
            <person name="Kalinowski J."/>
            <person name="Ruckert C."/>
        </authorList>
    </citation>
    <scope>NUCLEOTIDE SEQUENCE</scope>
    <source>
        <strain evidence="5">CGMCC 4.7201</strain>
    </source>
</reference>
<feature type="domain" description="Glycosyl transferase family 1" evidence="3">
    <location>
        <begin position="214"/>
        <end position="381"/>
    </location>
</feature>
<dbReference type="Pfam" id="PF00534">
    <property type="entry name" value="Glycos_transf_1"/>
    <property type="match status" value="1"/>
</dbReference>